<dbReference type="InterPro" id="IPR051781">
    <property type="entry name" value="Metallo-dep_Hydrolase"/>
</dbReference>
<dbReference type="InterPro" id="IPR006680">
    <property type="entry name" value="Amidohydro-rel"/>
</dbReference>
<organism evidence="2 3">
    <name type="scientific">Rossellomorea vietnamensis</name>
    <dbReference type="NCBI Taxonomy" id="218284"/>
    <lineage>
        <taxon>Bacteria</taxon>
        <taxon>Bacillati</taxon>
        <taxon>Bacillota</taxon>
        <taxon>Bacilli</taxon>
        <taxon>Bacillales</taxon>
        <taxon>Bacillaceae</taxon>
        <taxon>Rossellomorea</taxon>
    </lineage>
</organism>
<dbReference type="SUPFAM" id="SSF51556">
    <property type="entry name" value="Metallo-dependent hydrolases"/>
    <property type="match status" value="1"/>
</dbReference>
<comment type="caution">
    <text evidence="2">The sequence shown here is derived from an EMBL/GenBank/DDBJ whole genome shotgun (WGS) entry which is preliminary data.</text>
</comment>
<dbReference type="EMBL" id="LIXZ01000023">
    <property type="protein sequence ID" value="KPL57930.1"/>
    <property type="molecule type" value="Genomic_DNA"/>
</dbReference>
<dbReference type="RefSeq" id="WP_060674543.1">
    <property type="nucleotide sequence ID" value="NZ_LIXZ01000023.1"/>
</dbReference>
<dbReference type="OrthoDB" id="9802793at2"/>
<dbReference type="GO" id="GO:0016810">
    <property type="term" value="F:hydrolase activity, acting on carbon-nitrogen (but not peptide) bonds"/>
    <property type="evidence" value="ECO:0007669"/>
    <property type="project" value="InterPro"/>
</dbReference>
<dbReference type="eggNOG" id="COG1228">
    <property type="taxonomic scope" value="Bacteria"/>
</dbReference>
<dbReference type="SUPFAM" id="SSF51338">
    <property type="entry name" value="Composite domain of metallo-dependent hydrolases"/>
    <property type="match status" value="1"/>
</dbReference>
<dbReference type="Pfam" id="PF01979">
    <property type="entry name" value="Amidohydro_1"/>
    <property type="match status" value="1"/>
</dbReference>
<gene>
    <name evidence="2" type="ORF">AM506_19615</name>
</gene>
<evidence type="ECO:0000259" key="1">
    <source>
        <dbReference type="Pfam" id="PF01979"/>
    </source>
</evidence>
<name>A0A0N8GGA2_9BACI</name>
<dbReference type="Gene3D" id="3.20.20.140">
    <property type="entry name" value="Metal-dependent hydrolases"/>
    <property type="match status" value="1"/>
</dbReference>
<dbReference type="InterPro" id="IPR032466">
    <property type="entry name" value="Metal_Hydrolase"/>
</dbReference>
<dbReference type="AlphaFoldDB" id="A0A0N8GGA2"/>
<proteinExistence type="predicted"/>
<dbReference type="InterPro" id="IPR011059">
    <property type="entry name" value="Metal-dep_hydrolase_composite"/>
</dbReference>
<keyword evidence="2" id="KW-0378">Hydrolase</keyword>
<protein>
    <submittedName>
        <fullName evidence="2">Amidohydrolase</fullName>
    </submittedName>
</protein>
<dbReference type="PATRIC" id="fig|218284.4.peg.2474"/>
<dbReference type="PANTHER" id="PTHR43135">
    <property type="entry name" value="ALPHA-D-RIBOSE 1-METHYLPHOSPHONATE 5-TRIPHOSPHATE DIPHOSPHATASE"/>
    <property type="match status" value="1"/>
</dbReference>
<accession>A0A0N8GGA2</accession>
<dbReference type="Proteomes" id="UP000050398">
    <property type="component" value="Unassembled WGS sequence"/>
</dbReference>
<reference evidence="2 3" key="1">
    <citation type="submission" date="2015-08" db="EMBL/GenBank/DDBJ databases">
        <title>Draft Genome Sequence of Bacillus vietnamensis UCD-SED5.</title>
        <authorList>
            <person name="Lee R.D."/>
            <person name="Jospin G."/>
            <person name="Lang J.M."/>
            <person name="Coil D.A."/>
            <person name="Eisen J.A."/>
        </authorList>
    </citation>
    <scope>NUCLEOTIDE SEQUENCE [LARGE SCALE GENOMIC DNA]</scope>
    <source>
        <strain evidence="2 3">UCD-SED5</strain>
    </source>
</reference>
<sequence length="376" mass="41691">MNSILLKNVTIYPITSEPIHNGALLIKDGKIKQIFPHDVEGFHHASVYDCQGKFLFPGFIDSHTHLGLYDEGTGWAGNDANETIEPMTPHIRAFDGVYPLDPGFKDALKYGVTTVNVMPGSANVIGGTTSVIKTHGSNIRSMLIKETSGLKIALGENPKRIHSNGNNDSITRMGIMGMLREAFFSAKYCDQPEELRVAPLVSALKREIPVRIHAHRADDILSAVRFAEEFNLDLRIEHCTEGHLISDELKGRNLKVSVGPTFTRRSKVELKNKSWITYQKLTEAGVEVSVTTDHPYTPIQYLNMCAAIAVREGLDEQKALEGITIAPARNLGVSDRIGSIEVNKDADLVLWSHHPFHFMAKPLLTFINGEIVYQNV</sequence>
<evidence type="ECO:0000313" key="3">
    <source>
        <dbReference type="Proteomes" id="UP000050398"/>
    </source>
</evidence>
<feature type="domain" description="Amidohydrolase-related" evidence="1">
    <location>
        <begin position="54"/>
        <end position="372"/>
    </location>
</feature>
<evidence type="ECO:0000313" key="2">
    <source>
        <dbReference type="EMBL" id="KPL57930.1"/>
    </source>
</evidence>
<dbReference type="CDD" id="cd01309">
    <property type="entry name" value="Met_dep_hydrolase_C"/>
    <property type="match status" value="1"/>
</dbReference>
<dbReference type="PANTHER" id="PTHR43135:SF3">
    <property type="entry name" value="ALPHA-D-RIBOSE 1-METHYLPHOSPHONATE 5-TRIPHOSPHATE DIPHOSPHATASE"/>
    <property type="match status" value="1"/>
</dbReference>